<dbReference type="HAMAP" id="MF_01808">
    <property type="entry name" value="Recomb_XerC_XerD"/>
    <property type="match status" value="1"/>
</dbReference>
<keyword evidence="8 10" id="KW-0233">DNA recombination</keyword>
<keyword evidence="5 10" id="KW-0159">Chromosome partition</keyword>
<evidence type="ECO:0000256" key="7">
    <source>
        <dbReference type="ARBA" id="ARBA00023125"/>
    </source>
</evidence>
<keyword evidence="7 10" id="KW-0238">DNA-binding</keyword>
<organism evidence="14 15">
    <name type="scientific">Atopostipes suicloacalis DSM 15692</name>
    <dbReference type="NCBI Taxonomy" id="1121025"/>
    <lineage>
        <taxon>Bacteria</taxon>
        <taxon>Bacillati</taxon>
        <taxon>Bacillota</taxon>
        <taxon>Bacilli</taxon>
        <taxon>Lactobacillales</taxon>
        <taxon>Carnobacteriaceae</taxon>
        <taxon>Atopostipes</taxon>
    </lineage>
</organism>
<dbReference type="Gene3D" id="1.10.443.10">
    <property type="entry name" value="Intergrase catalytic core"/>
    <property type="match status" value="1"/>
</dbReference>
<gene>
    <name evidence="10" type="primary">xerC</name>
    <name evidence="14" type="ORF">SAMN02745249_01177</name>
</gene>
<evidence type="ECO:0000256" key="8">
    <source>
        <dbReference type="ARBA" id="ARBA00023172"/>
    </source>
</evidence>
<evidence type="ECO:0000259" key="12">
    <source>
        <dbReference type="PROSITE" id="PS51898"/>
    </source>
</evidence>
<dbReference type="InterPro" id="IPR002104">
    <property type="entry name" value="Integrase_catalytic"/>
</dbReference>
<dbReference type="GO" id="GO:0007059">
    <property type="term" value="P:chromosome segregation"/>
    <property type="evidence" value="ECO:0007669"/>
    <property type="project" value="UniProtKB-UniRule"/>
</dbReference>
<name>A0A1M4WFB1_9LACT</name>
<accession>A0A1M4WFB1</accession>
<dbReference type="AlphaFoldDB" id="A0A1M4WFB1"/>
<keyword evidence="3 10" id="KW-0963">Cytoplasm</keyword>
<feature type="active site" evidence="10">
    <location>
        <position position="149"/>
    </location>
</feature>
<comment type="function">
    <text evidence="10">Site-specific tyrosine recombinase, which acts by catalyzing the cutting and rejoining of the recombining DNA molecules. The XerC-XerD complex is essential to convert dimers of the bacterial chromosome into monomers to permit their segregation at cell division. It also contributes to the segregational stability of plasmids.</text>
</comment>
<dbReference type="InterPro" id="IPR004107">
    <property type="entry name" value="Integrase_SAM-like_N"/>
</dbReference>
<comment type="similarity">
    <text evidence="2 10">Belongs to the 'phage' integrase family. XerC subfamily.</text>
</comment>
<dbReference type="InterPro" id="IPR010998">
    <property type="entry name" value="Integrase_recombinase_N"/>
</dbReference>
<evidence type="ECO:0000256" key="2">
    <source>
        <dbReference type="ARBA" id="ARBA00006657"/>
    </source>
</evidence>
<dbReference type="GO" id="GO:0051301">
    <property type="term" value="P:cell division"/>
    <property type="evidence" value="ECO:0007669"/>
    <property type="project" value="UniProtKB-UniRule"/>
</dbReference>
<keyword evidence="9 10" id="KW-0131">Cell cycle</keyword>
<dbReference type="InterPro" id="IPR044068">
    <property type="entry name" value="CB"/>
</dbReference>
<feature type="active site" evidence="10">
    <location>
        <position position="173"/>
    </location>
</feature>
<dbReference type="InterPro" id="IPR013762">
    <property type="entry name" value="Integrase-like_cat_sf"/>
</dbReference>
<feature type="active site" evidence="10">
    <location>
        <position position="246"/>
    </location>
</feature>
<evidence type="ECO:0000313" key="14">
    <source>
        <dbReference type="EMBL" id="SHE79981.1"/>
    </source>
</evidence>
<dbReference type="CDD" id="cd00798">
    <property type="entry name" value="INT_XerDC_C"/>
    <property type="match status" value="1"/>
</dbReference>
<dbReference type="Proteomes" id="UP000184128">
    <property type="component" value="Unassembled WGS sequence"/>
</dbReference>
<feature type="active site" evidence="10">
    <location>
        <position position="249"/>
    </location>
</feature>
<dbReference type="InterPro" id="IPR023009">
    <property type="entry name" value="Tyrosine_recombinase_XerC/XerD"/>
</dbReference>
<sequence length="300" mass="35071">MLSNEELIQEFSAYLKYERNYSSLTDDAYLEDIRDFVEFLEETGDSNLLEIDLTDTRIYLSALTDEKYSRTSISRKISSLRAFYQYLLNHDFIDENPFSYLYLKKTGLRLPNFFYDEEIELLFEAASGTKPLDYRNKALLEVLYGTGIRVSECQHLKLEDIDLNLGVMLVLGKGNRERYVPFGEYAKIAIEEYIENCRSLLMEKYHKKHDYLFISQYGEHISVSGIQYALNQLIKKTSLTSSIHPHKLRHSFATHLLNNGADMRTVQELLGHKSLSSTQIYTHVTKDHLLKDYKQFHPRA</sequence>
<comment type="subunit">
    <text evidence="10">Forms a cyclic heterotetrameric complex composed of two molecules of XerC and two molecules of XerD.</text>
</comment>
<keyword evidence="15" id="KW-1185">Reference proteome</keyword>
<evidence type="ECO:0000256" key="1">
    <source>
        <dbReference type="ARBA" id="ARBA00004496"/>
    </source>
</evidence>
<comment type="subcellular location">
    <subcellularLocation>
        <location evidence="1 10">Cytoplasm</location>
    </subcellularLocation>
</comment>
<dbReference type="PROSITE" id="PS51898">
    <property type="entry name" value="TYR_RECOMBINASE"/>
    <property type="match status" value="1"/>
</dbReference>
<dbReference type="GO" id="GO:0009037">
    <property type="term" value="F:tyrosine-based site-specific recombinase activity"/>
    <property type="evidence" value="ECO:0007669"/>
    <property type="project" value="UniProtKB-UniRule"/>
</dbReference>
<dbReference type="InterPro" id="IPR050090">
    <property type="entry name" value="Tyrosine_recombinase_XerCD"/>
</dbReference>
<dbReference type="PROSITE" id="PS51900">
    <property type="entry name" value="CB"/>
    <property type="match status" value="1"/>
</dbReference>
<dbReference type="SUPFAM" id="SSF56349">
    <property type="entry name" value="DNA breaking-rejoining enzymes"/>
    <property type="match status" value="1"/>
</dbReference>
<dbReference type="GO" id="GO:0006313">
    <property type="term" value="P:DNA transposition"/>
    <property type="evidence" value="ECO:0007669"/>
    <property type="project" value="UniProtKB-UniRule"/>
</dbReference>
<dbReference type="Gene3D" id="1.10.150.130">
    <property type="match status" value="1"/>
</dbReference>
<evidence type="ECO:0000256" key="3">
    <source>
        <dbReference type="ARBA" id="ARBA00022490"/>
    </source>
</evidence>
<dbReference type="NCBIfam" id="TIGR02224">
    <property type="entry name" value="recomb_XerC"/>
    <property type="match status" value="1"/>
</dbReference>
<feature type="domain" description="Core-binding (CB)" evidence="13">
    <location>
        <begin position="2"/>
        <end position="88"/>
    </location>
</feature>
<dbReference type="NCBIfam" id="NF001399">
    <property type="entry name" value="PRK00283.1"/>
    <property type="match status" value="1"/>
</dbReference>
<protein>
    <recommendedName>
        <fullName evidence="10 11">Tyrosine recombinase XerC</fullName>
    </recommendedName>
</protein>
<evidence type="ECO:0000256" key="5">
    <source>
        <dbReference type="ARBA" id="ARBA00022829"/>
    </source>
</evidence>
<keyword evidence="6 10" id="KW-0229">DNA integration</keyword>
<evidence type="ECO:0000259" key="13">
    <source>
        <dbReference type="PROSITE" id="PS51900"/>
    </source>
</evidence>
<dbReference type="GO" id="GO:0003677">
    <property type="term" value="F:DNA binding"/>
    <property type="evidence" value="ECO:0007669"/>
    <property type="project" value="UniProtKB-UniRule"/>
</dbReference>
<evidence type="ECO:0000256" key="11">
    <source>
        <dbReference type="NCBIfam" id="TIGR02224"/>
    </source>
</evidence>
<dbReference type="EMBL" id="FQUF01000015">
    <property type="protein sequence ID" value="SHE79981.1"/>
    <property type="molecule type" value="Genomic_DNA"/>
</dbReference>
<proteinExistence type="inferred from homology"/>
<evidence type="ECO:0000256" key="4">
    <source>
        <dbReference type="ARBA" id="ARBA00022618"/>
    </source>
</evidence>
<dbReference type="PANTHER" id="PTHR30349">
    <property type="entry name" value="PHAGE INTEGRASE-RELATED"/>
    <property type="match status" value="1"/>
</dbReference>
<dbReference type="GO" id="GO:0005737">
    <property type="term" value="C:cytoplasm"/>
    <property type="evidence" value="ECO:0007669"/>
    <property type="project" value="UniProtKB-SubCell"/>
</dbReference>
<reference evidence="14 15" key="1">
    <citation type="submission" date="2016-11" db="EMBL/GenBank/DDBJ databases">
        <authorList>
            <person name="Jaros S."/>
            <person name="Januszkiewicz K."/>
            <person name="Wedrychowicz H."/>
        </authorList>
    </citation>
    <scope>NUCLEOTIDE SEQUENCE [LARGE SCALE GENOMIC DNA]</scope>
    <source>
        <strain evidence="14 15">DSM 15692</strain>
    </source>
</reference>
<dbReference type="Pfam" id="PF02899">
    <property type="entry name" value="Phage_int_SAM_1"/>
    <property type="match status" value="1"/>
</dbReference>
<dbReference type="PANTHER" id="PTHR30349:SF77">
    <property type="entry name" value="TYROSINE RECOMBINASE XERC"/>
    <property type="match status" value="1"/>
</dbReference>
<feature type="active site" description="O-(3'-phospho-DNA)-tyrosine intermediate" evidence="10">
    <location>
        <position position="281"/>
    </location>
</feature>
<dbReference type="Pfam" id="PF00589">
    <property type="entry name" value="Phage_integrase"/>
    <property type="match status" value="1"/>
</dbReference>
<evidence type="ECO:0000313" key="15">
    <source>
        <dbReference type="Proteomes" id="UP000184128"/>
    </source>
</evidence>
<dbReference type="NCBIfam" id="NF040815">
    <property type="entry name" value="recomb_XerA_Arch"/>
    <property type="match status" value="1"/>
</dbReference>
<keyword evidence="4 10" id="KW-0132">Cell division</keyword>
<evidence type="ECO:0000256" key="10">
    <source>
        <dbReference type="HAMAP-Rule" id="MF_01808"/>
    </source>
</evidence>
<feature type="active site" evidence="10">
    <location>
        <position position="272"/>
    </location>
</feature>
<dbReference type="RefSeq" id="WP_073297762.1">
    <property type="nucleotide sequence ID" value="NZ_FQUF01000015.1"/>
</dbReference>
<dbReference type="InterPro" id="IPR011931">
    <property type="entry name" value="Recomb_XerC"/>
</dbReference>
<dbReference type="InterPro" id="IPR011010">
    <property type="entry name" value="DNA_brk_join_enz"/>
</dbReference>
<evidence type="ECO:0000256" key="6">
    <source>
        <dbReference type="ARBA" id="ARBA00022908"/>
    </source>
</evidence>
<evidence type="ECO:0000256" key="9">
    <source>
        <dbReference type="ARBA" id="ARBA00023306"/>
    </source>
</evidence>
<dbReference type="STRING" id="1121025.SAMN02745249_01177"/>
<feature type="domain" description="Tyr recombinase" evidence="12">
    <location>
        <begin position="109"/>
        <end position="294"/>
    </location>
</feature>